<feature type="transmembrane region" description="Helical" evidence="2">
    <location>
        <begin position="898"/>
        <end position="923"/>
    </location>
</feature>
<feature type="compositionally biased region" description="Polar residues" evidence="1">
    <location>
        <begin position="675"/>
        <end position="690"/>
    </location>
</feature>
<feature type="region of interest" description="Disordered" evidence="1">
    <location>
        <begin position="499"/>
        <end position="552"/>
    </location>
</feature>
<feature type="compositionally biased region" description="Basic and acidic residues" evidence="1">
    <location>
        <begin position="150"/>
        <end position="160"/>
    </location>
</feature>
<keyword evidence="2" id="KW-0812">Transmembrane</keyword>
<keyword evidence="2" id="KW-0472">Membrane</keyword>
<feature type="region of interest" description="Disordered" evidence="1">
    <location>
        <begin position="427"/>
        <end position="485"/>
    </location>
</feature>
<feature type="compositionally biased region" description="Polar residues" evidence="1">
    <location>
        <begin position="450"/>
        <end position="470"/>
    </location>
</feature>
<reference evidence="3" key="1">
    <citation type="submission" date="2021-03" db="EMBL/GenBank/DDBJ databases">
        <title>Comparative genomics and phylogenomic investigation of the class Geoglossomycetes provide insights into ecological specialization and systematics.</title>
        <authorList>
            <person name="Melie T."/>
            <person name="Pirro S."/>
            <person name="Miller A.N."/>
            <person name="Quandt A."/>
        </authorList>
    </citation>
    <scope>NUCLEOTIDE SEQUENCE</scope>
    <source>
        <strain evidence="3">GBOQ0MN5Z8</strain>
    </source>
</reference>
<gene>
    <name evidence="3" type="ORF">FGG08_006666</name>
</gene>
<organism evidence="3 4">
    <name type="scientific">Glutinoglossum americanum</name>
    <dbReference type="NCBI Taxonomy" id="1670608"/>
    <lineage>
        <taxon>Eukaryota</taxon>
        <taxon>Fungi</taxon>
        <taxon>Dikarya</taxon>
        <taxon>Ascomycota</taxon>
        <taxon>Pezizomycotina</taxon>
        <taxon>Geoglossomycetes</taxon>
        <taxon>Geoglossales</taxon>
        <taxon>Geoglossaceae</taxon>
        <taxon>Glutinoglossum</taxon>
    </lineage>
</organism>
<evidence type="ECO:0000313" key="3">
    <source>
        <dbReference type="EMBL" id="KAH0536453.1"/>
    </source>
</evidence>
<keyword evidence="2" id="KW-1133">Transmembrane helix</keyword>
<dbReference type="OrthoDB" id="5415055at2759"/>
<feature type="compositionally biased region" description="Basic and acidic residues" evidence="1">
    <location>
        <begin position="785"/>
        <end position="814"/>
    </location>
</feature>
<evidence type="ECO:0000256" key="1">
    <source>
        <dbReference type="SAM" id="MobiDB-lite"/>
    </source>
</evidence>
<feature type="compositionally biased region" description="Low complexity" evidence="1">
    <location>
        <begin position="656"/>
        <end position="667"/>
    </location>
</feature>
<comment type="caution">
    <text evidence="3">The sequence shown here is derived from an EMBL/GenBank/DDBJ whole genome shotgun (WGS) entry which is preliminary data.</text>
</comment>
<feature type="region of interest" description="Disordered" evidence="1">
    <location>
        <begin position="656"/>
        <end position="698"/>
    </location>
</feature>
<feature type="region of interest" description="Disordered" evidence="1">
    <location>
        <begin position="362"/>
        <end position="415"/>
    </location>
</feature>
<name>A0A9P8I0T0_9PEZI</name>
<feature type="region of interest" description="Disordered" evidence="1">
    <location>
        <begin position="586"/>
        <end position="609"/>
    </location>
</feature>
<evidence type="ECO:0000313" key="4">
    <source>
        <dbReference type="Proteomes" id="UP000698800"/>
    </source>
</evidence>
<feature type="region of interest" description="Disordered" evidence="1">
    <location>
        <begin position="783"/>
        <end position="844"/>
    </location>
</feature>
<sequence length="946" mass="103484">MKLELRRGVLALKFLSALKAPSVCVTYRVVPSETGNPPTEMIPKPESVNGSSLGEHRLTAITSDGFICQFYSSLVGFPDPAMEAHSKPQTTPSRRERSHSLFSSILARRKSARSDDLEPIEVAPGVMSTDATAIVFELDTRRKKSVSPRKQKDNEVKEKKASRLPVWAAYRAAHEDDGTDDFSKHPARVATTSYFEKRDRRHDEAKMNHLRAEQQADRGRRTRMRDSADYLTVRFANPATGLVSPSVMSDGNTTPSEASQVVEGQRNGRHIEDLKRQQGDIIRRNSSQWNVAQTPILSPIPQSSGTISPTRRGASNPSVDPGDRFVLHMPSAHEPCPFEHPGKTSEQILAYQKGVEAARRRTVGGLVDPSTPPSPRANSPSEERRISPQLGRSPTMIRRKPVGSAASRRSESEDTVIINGARRAASIPVAPNRAPSNPAIKVTNPERTTRNLSSISNKTLSQHRPQNQQPFLGELADGGSTQVTGIPYHSIQRLGAENHLHRRQSRQDIDQSQPPHPPYPSLGHLPEVSISPPDLVSIPTSQRPRGKKTLVPQNLQDVFTTTTPTTITTTTGSLLRTEVTQRHGVTLPPNLSHRECSLGSSATPENCGHQVHTRDSLLVPRAENIDGLIQHDNFPHPRCLVPGLQAQVLYQNIRTSTSTSPRMSPHPTTEKTQHLTRQSGRSQQIESLGNSARDPTPVGASVMNGGLYGMNMDGGREARSDVLDDLRGQSGERLVKAAVLGRCAASIETQSTSHGNRLASTVLSEDQLTEWRGVGRWPQLVSEEAEAKERESMKGGVSTKDDVARKKSPRGEVKGKKRRNSVSESPGDQTNKPGPRSERNLPDWWPIPTVPPAARTILTALLTMLTHIRTVCTPWSPTNQLLTSPEAKMRDYLQVGKAWALAGCYVGILVYVGLVGWGIVGLMGEVGRCLALKGMTGKGGKVKIEG</sequence>
<feature type="compositionally biased region" description="Polar residues" evidence="1">
    <location>
        <begin position="246"/>
        <end position="259"/>
    </location>
</feature>
<accession>A0A9P8I0T0</accession>
<feature type="region of interest" description="Disordered" evidence="1">
    <location>
        <begin position="141"/>
        <end position="160"/>
    </location>
</feature>
<feature type="compositionally biased region" description="Polar residues" evidence="1">
    <location>
        <begin position="296"/>
        <end position="318"/>
    </location>
</feature>
<feature type="compositionally biased region" description="Polar residues" evidence="1">
    <location>
        <begin position="822"/>
        <end position="832"/>
    </location>
</feature>
<feature type="region of interest" description="Disordered" evidence="1">
    <location>
        <begin position="242"/>
        <end position="266"/>
    </location>
</feature>
<dbReference type="Proteomes" id="UP000698800">
    <property type="component" value="Unassembled WGS sequence"/>
</dbReference>
<dbReference type="EMBL" id="JAGHQL010000204">
    <property type="protein sequence ID" value="KAH0536453.1"/>
    <property type="molecule type" value="Genomic_DNA"/>
</dbReference>
<evidence type="ECO:0000256" key="2">
    <source>
        <dbReference type="SAM" id="Phobius"/>
    </source>
</evidence>
<proteinExistence type="predicted"/>
<feature type="region of interest" description="Disordered" evidence="1">
    <location>
        <begin position="296"/>
        <end position="322"/>
    </location>
</feature>
<protein>
    <submittedName>
        <fullName evidence="3">Uncharacterized protein</fullName>
    </submittedName>
</protein>
<keyword evidence="4" id="KW-1185">Reference proteome</keyword>
<dbReference type="AlphaFoldDB" id="A0A9P8I0T0"/>